<evidence type="ECO:0000256" key="5">
    <source>
        <dbReference type="ARBA" id="ARBA00023136"/>
    </source>
</evidence>
<evidence type="ECO:0000256" key="3">
    <source>
        <dbReference type="ARBA" id="ARBA00022692"/>
    </source>
</evidence>
<feature type="transmembrane region" description="Helical" evidence="6">
    <location>
        <begin position="226"/>
        <end position="249"/>
    </location>
</feature>
<keyword evidence="2" id="KW-1003">Cell membrane</keyword>
<evidence type="ECO:0000256" key="4">
    <source>
        <dbReference type="ARBA" id="ARBA00022989"/>
    </source>
</evidence>
<gene>
    <name evidence="7" type="ORF">ENQ87_09150</name>
</gene>
<dbReference type="GO" id="GO:0015658">
    <property type="term" value="F:branched-chain amino acid transmembrane transporter activity"/>
    <property type="evidence" value="ECO:0007669"/>
    <property type="project" value="InterPro"/>
</dbReference>
<accession>A0A831U4Z6</accession>
<dbReference type="CDD" id="cd06581">
    <property type="entry name" value="TM_PBP1_LivM_like"/>
    <property type="match status" value="1"/>
</dbReference>
<feature type="transmembrane region" description="Helical" evidence="6">
    <location>
        <begin position="12"/>
        <end position="34"/>
    </location>
</feature>
<proteinExistence type="predicted"/>
<dbReference type="InterPro" id="IPR001851">
    <property type="entry name" value="ABC_transp_permease"/>
</dbReference>
<dbReference type="GO" id="GO:0005886">
    <property type="term" value="C:plasma membrane"/>
    <property type="evidence" value="ECO:0007669"/>
    <property type="project" value="UniProtKB-SubCell"/>
</dbReference>
<name>A0A831U4Z6_GEOME</name>
<protein>
    <submittedName>
        <fullName evidence="7">Branched-chain amino acid ABC transporter permease</fullName>
    </submittedName>
</protein>
<dbReference type="PANTHER" id="PTHR30482:SF10">
    <property type="entry name" value="HIGH-AFFINITY BRANCHED-CHAIN AMINO ACID TRANSPORT PROTEIN BRAE"/>
    <property type="match status" value="1"/>
</dbReference>
<feature type="transmembrane region" description="Helical" evidence="6">
    <location>
        <begin position="95"/>
        <end position="117"/>
    </location>
</feature>
<reference evidence="7" key="1">
    <citation type="journal article" date="2020" name="mSystems">
        <title>Genome- and Community-Level Interaction Insights into Carbon Utilization and Element Cycling Functions of Hydrothermarchaeota in Hydrothermal Sediment.</title>
        <authorList>
            <person name="Zhou Z."/>
            <person name="Liu Y."/>
            <person name="Xu W."/>
            <person name="Pan J."/>
            <person name="Luo Z.H."/>
            <person name="Li M."/>
        </authorList>
    </citation>
    <scope>NUCLEOTIDE SEQUENCE [LARGE SCALE GENOMIC DNA]</scope>
    <source>
        <strain evidence="7">SpSt-349</strain>
    </source>
</reference>
<dbReference type="InterPro" id="IPR043428">
    <property type="entry name" value="LivM-like"/>
</dbReference>
<organism evidence="7">
    <name type="scientific">Geobacter metallireducens</name>
    <dbReference type="NCBI Taxonomy" id="28232"/>
    <lineage>
        <taxon>Bacteria</taxon>
        <taxon>Pseudomonadati</taxon>
        <taxon>Thermodesulfobacteriota</taxon>
        <taxon>Desulfuromonadia</taxon>
        <taxon>Geobacterales</taxon>
        <taxon>Geobacteraceae</taxon>
        <taxon>Geobacter</taxon>
    </lineage>
</organism>
<evidence type="ECO:0000256" key="6">
    <source>
        <dbReference type="SAM" id="Phobius"/>
    </source>
</evidence>
<dbReference type="Pfam" id="PF02653">
    <property type="entry name" value="BPD_transp_2"/>
    <property type="match status" value="1"/>
</dbReference>
<sequence>MRSIHELIRNHAGASPVPLVLGLVVLAGLFLFPRFVESPYALHIMILLFLATIQGEAWNLIGGYTGQYSVGHAAYFGAGAYTTMTLLQFKQIPPWYGVLAGIAVALVVSLIIGSICFRLRGPYFVLASIAVAEIMRLSAMNLKDVTNGAEGILITEIPPFKLGDTVITDFMTKVPFYYIGLVIAILTILVTWLVQHSKLGYYFQAIREDQDAAHSLGISLSLYKNIALALSAVFTSIAGSFYGIYIGFIDPPTVLALDISVQIVLICIIGGIGTIWGPVVGALVLVPLSEALRSNLIAQGIFKLGLASEESGVGIFLKEHLAHAHALIYGILVVVVILFMQDGVLGWVRKLAMRKGRG</sequence>
<keyword evidence="3 6" id="KW-0812">Transmembrane</keyword>
<keyword evidence="4 6" id="KW-1133">Transmembrane helix</keyword>
<dbReference type="EMBL" id="DSOV01000042">
    <property type="protein sequence ID" value="HEN42528.1"/>
    <property type="molecule type" value="Genomic_DNA"/>
</dbReference>
<feature type="transmembrane region" description="Helical" evidence="6">
    <location>
        <begin position="73"/>
        <end position="89"/>
    </location>
</feature>
<dbReference type="PANTHER" id="PTHR30482">
    <property type="entry name" value="HIGH-AFFINITY BRANCHED-CHAIN AMINO ACID TRANSPORT SYSTEM PERMEASE"/>
    <property type="match status" value="1"/>
</dbReference>
<evidence type="ECO:0000313" key="7">
    <source>
        <dbReference type="EMBL" id="HEN42528.1"/>
    </source>
</evidence>
<comment type="caution">
    <text evidence="7">The sequence shown here is derived from an EMBL/GenBank/DDBJ whole genome shotgun (WGS) entry which is preliminary data.</text>
</comment>
<feature type="transmembrane region" description="Helical" evidence="6">
    <location>
        <begin position="40"/>
        <end position="61"/>
    </location>
</feature>
<keyword evidence="5 6" id="KW-0472">Membrane</keyword>
<evidence type="ECO:0000256" key="1">
    <source>
        <dbReference type="ARBA" id="ARBA00004651"/>
    </source>
</evidence>
<feature type="transmembrane region" description="Helical" evidence="6">
    <location>
        <begin position="326"/>
        <end position="348"/>
    </location>
</feature>
<dbReference type="AlphaFoldDB" id="A0A831U4Z6"/>
<feature type="transmembrane region" description="Helical" evidence="6">
    <location>
        <begin position="176"/>
        <end position="194"/>
    </location>
</feature>
<feature type="transmembrane region" description="Helical" evidence="6">
    <location>
        <begin position="261"/>
        <end position="286"/>
    </location>
</feature>
<comment type="subcellular location">
    <subcellularLocation>
        <location evidence="1">Cell membrane</location>
        <topology evidence="1">Multi-pass membrane protein</topology>
    </subcellularLocation>
</comment>
<evidence type="ECO:0000256" key="2">
    <source>
        <dbReference type="ARBA" id="ARBA00022475"/>
    </source>
</evidence>